<dbReference type="AlphaFoldDB" id="A0A261S2C5"/>
<feature type="transmembrane region" description="Helical" evidence="7">
    <location>
        <begin position="71"/>
        <end position="96"/>
    </location>
</feature>
<dbReference type="OrthoDB" id="8565764at2"/>
<comment type="subcellular location">
    <subcellularLocation>
        <location evidence="1">Cell membrane</location>
        <topology evidence="1">Multi-pass membrane protein</topology>
    </subcellularLocation>
</comment>
<evidence type="ECO:0000256" key="2">
    <source>
        <dbReference type="ARBA" id="ARBA00005779"/>
    </source>
</evidence>
<keyword evidence="3" id="KW-1003">Cell membrane</keyword>
<dbReference type="InterPro" id="IPR007140">
    <property type="entry name" value="DUF350"/>
</dbReference>
<dbReference type="EMBL" id="NEVM01000005">
    <property type="protein sequence ID" value="OZI31504.1"/>
    <property type="molecule type" value="Genomic_DNA"/>
</dbReference>
<feature type="transmembrane region" description="Helical" evidence="7">
    <location>
        <begin position="47"/>
        <end position="65"/>
    </location>
</feature>
<keyword evidence="9" id="KW-1185">Reference proteome</keyword>
<evidence type="ECO:0008006" key="10">
    <source>
        <dbReference type="Google" id="ProtNLM"/>
    </source>
</evidence>
<accession>A0A261S2C5</accession>
<evidence type="ECO:0000256" key="7">
    <source>
        <dbReference type="SAM" id="Phobius"/>
    </source>
</evidence>
<protein>
    <recommendedName>
        <fullName evidence="10">DUF350 domain-containing protein</fullName>
    </recommendedName>
</protein>
<evidence type="ECO:0000256" key="1">
    <source>
        <dbReference type="ARBA" id="ARBA00004651"/>
    </source>
</evidence>
<evidence type="ECO:0000256" key="3">
    <source>
        <dbReference type="ARBA" id="ARBA00022475"/>
    </source>
</evidence>
<comment type="caution">
    <text evidence="8">The sequence shown here is derived from an EMBL/GenBank/DDBJ whole genome shotgun (WGS) entry which is preliminary data.</text>
</comment>
<dbReference type="PANTHER" id="PTHR40043">
    <property type="entry name" value="UPF0719 INNER MEMBRANE PROTEIN YJFL"/>
    <property type="match status" value="1"/>
</dbReference>
<evidence type="ECO:0000256" key="4">
    <source>
        <dbReference type="ARBA" id="ARBA00022692"/>
    </source>
</evidence>
<dbReference type="GO" id="GO:0005886">
    <property type="term" value="C:plasma membrane"/>
    <property type="evidence" value="ECO:0007669"/>
    <property type="project" value="UniProtKB-SubCell"/>
</dbReference>
<comment type="similarity">
    <text evidence="2">Belongs to the UPF0719 family.</text>
</comment>
<sequence length="130" mass="13462">MLTTPAYAYLIYLVSALALLGLFAVIYSHVTTFDEMALIRAGKGAAALSYCGSLVGFSLTLYSSIATHASYGMFLAWAAGAMVTQIVAYAIAARVIRGMNQAIQENNVAMGGLLGGISLSVGIINAACLT</sequence>
<gene>
    <name evidence="8" type="ORF">CAL29_26785</name>
</gene>
<keyword evidence="4 7" id="KW-0812">Transmembrane</keyword>
<organism evidence="8 9">
    <name type="scientific">Bordetella genomosp. 10</name>
    <dbReference type="NCBI Taxonomy" id="1416804"/>
    <lineage>
        <taxon>Bacteria</taxon>
        <taxon>Pseudomonadati</taxon>
        <taxon>Pseudomonadota</taxon>
        <taxon>Betaproteobacteria</taxon>
        <taxon>Burkholderiales</taxon>
        <taxon>Alcaligenaceae</taxon>
        <taxon>Bordetella</taxon>
    </lineage>
</organism>
<proteinExistence type="inferred from homology"/>
<evidence type="ECO:0000313" key="9">
    <source>
        <dbReference type="Proteomes" id="UP000216020"/>
    </source>
</evidence>
<keyword evidence="6 7" id="KW-0472">Membrane</keyword>
<keyword evidence="5 7" id="KW-1133">Transmembrane helix</keyword>
<dbReference type="Proteomes" id="UP000216020">
    <property type="component" value="Unassembled WGS sequence"/>
</dbReference>
<evidence type="ECO:0000256" key="6">
    <source>
        <dbReference type="ARBA" id="ARBA00023136"/>
    </source>
</evidence>
<evidence type="ECO:0000313" key="8">
    <source>
        <dbReference type="EMBL" id="OZI31504.1"/>
    </source>
</evidence>
<dbReference type="RefSeq" id="WP_094855913.1">
    <property type="nucleotide sequence ID" value="NZ_NEVM01000005.1"/>
</dbReference>
<evidence type="ECO:0000256" key="5">
    <source>
        <dbReference type="ARBA" id="ARBA00022989"/>
    </source>
</evidence>
<feature type="transmembrane region" description="Helical" evidence="7">
    <location>
        <begin position="108"/>
        <end position="127"/>
    </location>
</feature>
<name>A0A261S2C5_9BORD</name>
<dbReference type="Pfam" id="PF03994">
    <property type="entry name" value="DUF350"/>
    <property type="match status" value="1"/>
</dbReference>
<feature type="transmembrane region" description="Helical" evidence="7">
    <location>
        <begin position="6"/>
        <end position="27"/>
    </location>
</feature>
<dbReference type="PANTHER" id="PTHR40043:SF1">
    <property type="entry name" value="UPF0719 INNER MEMBRANE PROTEIN YJFL"/>
    <property type="match status" value="1"/>
</dbReference>
<reference evidence="9" key="1">
    <citation type="submission" date="2017-05" db="EMBL/GenBank/DDBJ databases">
        <title>Complete and WGS of Bordetella genogroups.</title>
        <authorList>
            <person name="Spilker T."/>
            <person name="Lipuma J."/>
        </authorList>
    </citation>
    <scope>NUCLEOTIDE SEQUENCE [LARGE SCALE GENOMIC DNA]</scope>
    <source>
        <strain evidence="9">AU16122</strain>
    </source>
</reference>